<proteinExistence type="predicted"/>
<gene>
    <name evidence="2" type="ORF">C8R41DRAFT_916098</name>
</gene>
<dbReference type="EMBL" id="JANVFT010000014">
    <property type="protein sequence ID" value="KAJ4498591.1"/>
    <property type="molecule type" value="Genomic_DNA"/>
</dbReference>
<feature type="coiled-coil region" evidence="1">
    <location>
        <begin position="17"/>
        <end position="93"/>
    </location>
</feature>
<protein>
    <submittedName>
        <fullName evidence="2">Uncharacterized protein</fullName>
    </submittedName>
</protein>
<sequence length="95" mass="10852">MSTQSQVRCITCEDAEINQYERRMSATSDEAEQLRTEIATLLGSLEHLDIEDAQTSLRLADLRSLNSELIASLVEKTNEIRLLEREIQNLRTSRS</sequence>
<name>A0ABQ8VQC4_9AGAR</name>
<evidence type="ECO:0000313" key="3">
    <source>
        <dbReference type="Proteomes" id="UP001150217"/>
    </source>
</evidence>
<organism evidence="2 3">
    <name type="scientific">Lentinula lateritia</name>
    <dbReference type="NCBI Taxonomy" id="40482"/>
    <lineage>
        <taxon>Eukaryota</taxon>
        <taxon>Fungi</taxon>
        <taxon>Dikarya</taxon>
        <taxon>Basidiomycota</taxon>
        <taxon>Agaricomycotina</taxon>
        <taxon>Agaricomycetes</taxon>
        <taxon>Agaricomycetidae</taxon>
        <taxon>Agaricales</taxon>
        <taxon>Marasmiineae</taxon>
        <taxon>Omphalotaceae</taxon>
        <taxon>Lentinula</taxon>
    </lineage>
</organism>
<comment type="caution">
    <text evidence="2">The sequence shown here is derived from an EMBL/GenBank/DDBJ whole genome shotgun (WGS) entry which is preliminary data.</text>
</comment>
<dbReference type="Proteomes" id="UP001150217">
    <property type="component" value="Unassembled WGS sequence"/>
</dbReference>
<evidence type="ECO:0000256" key="1">
    <source>
        <dbReference type="SAM" id="Coils"/>
    </source>
</evidence>
<keyword evidence="3" id="KW-1185">Reference proteome</keyword>
<evidence type="ECO:0000313" key="2">
    <source>
        <dbReference type="EMBL" id="KAJ4498591.1"/>
    </source>
</evidence>
<accession>A0ABQ8VQC4</accession>
<keyword evidence="1" id="KW-0175">Coiled coil</keyword>
<reference evidence="2" key="1">
    <citation type="submission" date="2022-08" db="EMBL/GenBank/DDBJ databases">
        <title>A Global Phylogenomic Analysis of the Shiitake Genus Lentinula.</title>
        <authorList>
            <consortium name="DOE Joint Genome Institute"/>
            <person name="Sierra-Patev S."/>
            <person name="Min B."/>
            <person name="Naranjo-Ortiz M."/>
            <person name="Looney B."/>
            <person name="Konkel Z."/>
            <person name="Slot J.C."/>
            <person name="Sakamoto Y."/>
            <person name="Steenwyk J.L."/>
            <person name="Rokas A."/>
            <person name="Carro J."/>
            <person name="Camarero S."/>
            <person name="Ferreira P."/>
            <person name="Molpeceres G."/>
            <person name="Ruiz-Duenas F.J."/>
            <person name="Serrano A."/>
            <person name="Henrissat B."/>
            <person name="Drula E."/>
            <person name="Hughes K.W."/>
            <person name="Mata J.L."/>
            <person name="Ishikawa N.K."/>
            <person name="Vargas-Isla R."/>
            <person name="Ushijima S."/>
            <person name="Smith C.A."/>
            <person name="Ahrendt S."/>
            <person name="Andreopoulos W."/>
            <person name="He G."/>
            <person name="Labutti K."/>
            <person name="Lipzen A."/>
            <person name="Ng V."/>
            <person name="Riley R."/>
            <person name="Sandor L."/>
            <person name="Barry K."/>
            <person name="Martinez A.T."/>
            <person name="Xiao Y."/>
            <person name="Gibbons J.G."/>
            <person name="Terashima K."/>
            <person name="Grigoriev I.V."/>
            <person name="Hibbett D.S."/>
        </authorList>
    </citation>
    <scope>NUCLEOTIDE SEQUENCE</scope>
    <source>
        <strain evidence="2">RHP3577 ss4</strain>
    </source>
</reference>